<dbReference type="InterPro" id="IPR053138">
    <property type="entry name" value="N-alpha-Ac-DABA_deacetylase"/>
</dbReference>
<dbReference type="InterPro" id="IPR055438">
    <property type="entry name" value="AstE_AspA_cat"/>
</dbReference>
<sequence>MRINKQIISKKAYYLTIIILLLAIFFIGNTALNPVDAVVLKNTTSNYTIKYFDTSSSVKGDAMKNKNISKYLPKGSLSLRIVNMSKNGSVILQFGSGNPKVLIHAGIHGDEAGASIATLKVIEKIKNRKFKGTIYIIPFVIPLDTQKNKRLWYDPRTLKNVDPNRIANKKNTPGYKILEFAKKNKVTHIIEVHTGGFISHRKNGLIWANTYPVKNERTWLKYIKKKANPYIGYGNAFSGMVRGVAKSTGIVAITLEVERDKKPFQNWIYVELKLLTCALNFFHIIK</sequence>
<evidence type="ECO:0000313" key="8">
    <source>
        <dbReference type="Proteomes" id="UP000077245"/>
    </source>
</evidence>
<dbReference type="PANTHER" id="PTHR37326:SF1">
    <property type="entry name" value="BLL3975 PROTEIN"/>
    <property type="match status" value="1"/>
</dbReference>
<reference evidence="7 8" key="1">
    <citation type="submission" date="2016-04" db="EMBL/GenBank/DDBJ databases">
        <title>Genome sequence of Methanobrevibacter curvatus DSM 11111.</title>
        <authorList>
            <person name="Poehlein A."/>
            <person name="Seedorf H."/>
            <person name="Daniel R."/>
        </authorList>
    </citation>
    <scope>NUCLEOTIDE SEQUENCE [LARGE SCALE GENOMIC DNA]</scope>
    <source>
        <strain evidence="7 8">DSM 11111</strain>
    </source>
</reference>
<dbReference type="GO" id="GO:0046872">
    <property type="term" value="F:metal ion binding"/>
    <property type="evidence" value="ECO:0007669"/>
    <property type="project" value="UniProtKB-KW"/>
</dbReference>
<evidence type="ECO:0000256" key="1">
    <source>
        <dbReference type="ARBA" id="ARBA00001947"/>
    </source>
</evidence>
<dbReference type="PATRIC" id="fig|49547.3.peg.2084"/>
<keyword evidence="5" id="KW-1133">Transmembrane helix</keyword>
<keyword evidence="3" id="KW-0378">Hydrolase</keyword>
<dbReference type="STRING" id="49547.MBCUR_19730"/>
<evidence type="ECO:0000256" key="3">
    <source>
        <dbReference type="ARBA" id="ARBA00022801"/>
    </source>
</evidence>
<evidence type="ECO:0000259" key="6">
    <source>
        <dbReference type="Pfam" id="PF24827"/>
    </source>
</evidence>
<dbReference type="SUPFAM" id="SSF53187">
    <property type="entry name" value="Zn-dependent exopeptidases"/>
    <property type="match status" value="1"/>
</dbReference>
<evidence type="ECO:0000313" key="7">
    <source>
        <dbReference type="EMBL" id="KZX09995.1"/>
    </source>
</evidence>
<keyword evidence="5" id="KW-0472">Membrane</keyword>
<keyword evidence="4" id="KW-0862">Zinc</keyword>
<evidence type="ECO:0000256" key="4">
    <source>
        <dbReference type="ARBA" id="ARBA00022833"/>
    </source>
</evidence>
<keyword evidence="5" id="KW-0812">Transmembrane</keyword>
<evidence type="ECO:0000256" key="2">
    <source>
        <dbReference type="ARBA" id="ARBA00022723"/>
    </source>
</evidence>
<dbReference type="PANTHER" id="PTHR37326">
    <property type="entry name" value="BLL3975 PROTEIN"/>
    <property type="match status" value="1"/>
</dbReference>
<dbReference type="AlphaFoldDB" id="A0A162F9S8"/>
<comment type="caution">
    <text evidence="7">The sequence shown here is derived from an EMBL/GenBank/DDBJ whole genome shotgun (WGS) entry which is preliminary data.</text>
</comment>
<dbReference type="RefSeq" id="WP_067092806.1">
    <property type="nucleotide sequence ID" value="NZ_LWMV01000231.1"/>
</dbReference>
<keyword evidence="2" id="KW-0479">Metal-binding</keyword>
<accession>A0A162F9S8</accession>
<organism evidence="7 8">
    <name type="scientific">Methanobrevibacter curvatus</name>
    <dbReference type="NCBI Taxonomy" id="49547"/>
    <lineage>
        <taxon>Archaea</taxon>
        <taxon>Methanobacteriati</taxon>
        <taxon>Methanobacteriota</taxon>
        <taxon>Methanomada group</taxon>
        <taxon>Methanobacteria</taxon>
        <taxon>Methanobacteriales</taxon>
        <taxon>Methanobacteriaceae</taxon>
        <taxon>Methanobrevibacter</taxon>
    </lineage>
</organism>
<protein>
    <submittedName>
        <fullName evidence="7">Succinylglutamate desuccinylase / aspartoacylase family protein</fullName>
    </submittedName>
</protein>
<dbReference type="OrthoDB" id="71098at2157"/>
<comment type="cofactor">
    <cofactor evidence="1">
        <name>Zn(2+)</name>
        <dbReference type="ChEBI" id="CHEBI:29105"/>
    </cofactor>
</comment>
<dbReference type="Gene3D" id="3.40.630.10">
    <property type="entry name" value="Zn peptidases"/>
    <property type="match status" value="1"/>
</dbReference>
<gene>
    <name evidence="7" type="ORF">MBCUR_19730</name>
</gene>
<dbReference type="EMBL" id="LWMV01000231">
    <property type="protein sequence ID" value="KZX09995.1"/>
    <property type="molecule type" value="Genomic_DNA"/>
</dbReference>
<evidence type="ECO:0000256" key="5">
    <source>
        <dbReference type="SAM" id="Phobius"/>
    </source>
</evidence>
<feature type="domain" description="Succinylglutamate desuccinylase/Aspartoacylase catalytic" evidence="6">
    <location>
        <begin position="99"/>
        <end position="257"/>
    </location>
</feature>
<keyword evidence="8" id="KW-1185">Reference proteome</keyword>
<proteinExistence type="predicted"/>
<dbReference type="Proteomes" id="UP000077245">
    <property type="component" value="Unassembled WGS sequence"/>
</dbReference>
<feature type="transmembrane region" description="Helical" evidence="5">
    <location>
        <begin position="12"/>
        <end position="32"/>
    </location>
</feature>
<name>A0A162F9S8_9EURY</name>
<dbReference type="Pfam" id="PF24827">
    <property type="entry name" value="AstE_AspA_cat"/>
    <property type="match status" value="1"/>
</dbReference>
<dbReference type="GO" id="GO:0016788">
    <property type="term" value="F:hydrolase activity, acting on ester bonds"/>
    <property type="evidence" value="ECO:0007669"/>
    <property type="project" value="InterPro"/>
</dbReference>